<dbReference type="OrthoDB" id="265776at2759"/>
<protein>
    <submittedName>
        <fullName evidence="2">Uncharacterized protein</fullName>
    </submittedName>
</protein>
<feature type="region of interest" description="Disordered" evidence="1">
    <location>
        <begin position="60"/>
        <end position="80"/>
    </location>
</feature>
<dbReference type="Gene3D" id="3.90.70.10">
    <property type="entry name" value="Cysteine proteinases"/>
    <property type="match status" value="1"/>
</dbReference>
<gene>
    <name evidence="2" type="ORF">APLA_LOCUS15534</name>
</gene>
<dbReference type="Proteomes" id="UP000494106">
    <property type="component" value="Unassembled WGS sequence"/>
</dbReference>
<dbReference type="EMBL" id="CADEBC010000587">
    <property type="protein sequence ID" value="CAB3256756.1"/>
    <property type="molecule type" value="Genomic_DNA"/>
</dbReference>
<proteinExistence type="predicted"/>
<evidence type="ECO:0000313" key="2">
    <source>
        <dbReference type="EMBL" id="CAB3256756.1"/>
    </source>
</evidence>
<feature type="compositionally biased region" description="Polar residues" evidence="1">
    <location>
        <begin position="60"/>
        <end position="77"/>
    </location>
</feature>
<sequence>MEATAHHGECCVHHVTSSERLEQPYHCDGCRSAQPATKKLQIWRLPPIMVSVVYTTSRRASGWSSPTTATGGRSAQPATKKLQIWRLPPIMVSVVYTTSRRASGWSSPTTATGAAPRSPPPRSCRYGGYRQSW</sequence>
<comment type="caution">
    <text evidence="2">The sequence shown here is derived from an EMBL/GenBank/DDBJ whole genome shotgun (WGS) entry which is preliminary data.</text>
</comment>
<accession>A0A8S1BAZ1</accession>
<organism evidence="2 3">
    <name type="scientific">Arctia plantaginis</name>
    <name type="common">Wood tiger moth</name>
    <name type="synonym">Phalaena plantaginis</name>
    <dbReference type="NCBI Taxonomy" id="874455"/>
    <lineage>
        <taxon>Eukaryota</taxon>
        <taxon>Metazoa</taxon>
        <taxon>Ecdysozoa</taxon>
        <taxon>Arthropoda</taxon>
        <taxon>Hexapoda</taxon>
        <taxon>Insecta</taxon>
        <taxon>Pterygota</taxon>
        <taxon>Neoptera</taxon>
        <taxon>Endopterygota</taxon>
        <taxon>Lepidoptera</taxon>
        <taxon>Glossata</taxon>
        <taxon>Ditrysia</taxon>
        <taxon>Noctuoidea</taxon>
        <taxon>Erebidae</taxon>
        <taxon>Arctiinae</taxon>
        <taxon>Arctia</taxon>
    </lineage>
</organism>
<evidence type="ECO:0000313" key="3">
    <source>
        <dbReference type="Proteomes" id="UP000494106"/>
    </source>
</evidence>
<reference evidence="2 3" key="1">
    <citation type="submission" date="2020-04" db="EMBL/GenBank/DDBJ databases">
        <authorList>
            <person name="Wallbank WR R."/>
            <person name="Pardo Diaz C."/>
            <person name="Kozak K."/>
            <person name="Martin S."/>
            <person name="Jiggins C."/>
            <person name="Moest M."/>
            <person name="Warren A I."/>
            <person name="Byers J.R.P. K."/>
            <person name="Montejo-Kovacevich G."/>
            <person name="Yen C E."/>
        </authorList>
    </citation>
    <scope>NUCLEOTIDE SEQUENCE [LARGE SCALE GENOMIC DNA]</scope>
</reference>
<keyword evidence="3" id="KW-1185">Reference proteome</keyword>
<dbReference type="AlphaFoldDB" id="A0A8S1BAZ1"/>
<feature type="region of interest" description="Disordered" evidence="1">
    <location>
        <begin position="99"/>
        <end position="133"/>
    </location>
</feature>
<name>A0A8S1BAZ1_ARCPL</name>
<evidence type="ECO:0000256" key="1">
    <source>
        <dbReference type="SAM" id="MobiDB-lite"/>
    </source>
</evidence>
<feature type="compositionally biased region" description="Low complexity" evidence="1">
    <location>
        <begin position="102"/>
        <end position="116"/>
    </location>
</feature>